<dbReference type="Proteomes" id="UP001183246">
    <property type="component" value="Unassembled WGS sequence"/>
</dbReference>
<dbReference type="InterPro" id="IPR000212">
    <property type="entry name" value="DNA_helicase_UvrD/REP"/>
</dbReference>
<feature type="domain" description="UvrD-like helicase ATP-binding" evidence="7">
    <location>
        <begin position="173"/>
        <end position="602"/>
    </location>
</feature>
<accession>A0ABU2MKL3</accession>
<evidence type="ECO:0000259" key="7">
    <source>
        <dbReference type="PROSITE" id="PS51198"/>
    </source>
</evidence>
<evidence type="ECO:0000256" key="1">
    <source>
        <dbReference type="ARBA" id="ARBA00022741"/>
    </source>
</evidence>
<evidence type="ECO:0000256" key="2">
    <source>
        <dbReference type="ARBA" id="ARBA00022801"/>
    </source>
</evidence>
<dbReference type="PANTHER" id="PTHR11070">
    <property type="entry name" value="UVRD / RECB / PCRA DNA HELICASE FAMILY MEMBER"/>
    <property type="match status" value="1"/>
</dbReference>
<evidence type="ECO:0000256" key="6">
    <source>
        <dbReference type="SAM" id="MobiDB-lite"/>
    </source>
</evidence>
<evidence type="ECO:0000256" key="3">
    <source>
        <dbReference type="ARBA" id="ARBA00022806"/>
    </source>
</evidence>
<evidence type="ECO:0000313" key="9">
    <source>
        <dbReference type="Proteomes" id="UP001183246"/>
    </source>
</evidence>
<dbReference type="InterPro" id="IPR027417">
    <property type="entry name" value="P-loop_NTPase"/>
</dbReference>
<dbReference type="SUPFAM" id="SSF52540">
    <property type="entry name" value="P-loop containing nucleoside triphosphate hydrolases"/>
    <property type="match status" value="1"/>
</dbReference>
<keyword evidence="2 5" id="KW-0378">Hydrolase</keyword>
<dbReference type="EMBL" id="JAVREL010000001">
    <property type="protein sequence ID" value="MDT0341654.1"/>
    <property type="molecule type" value="Genomic_DNA"/>
</dbReference>
<dbReference type="InterPro" id="IPR027785">
    <property type="entry name" value="UvrD-like_helicase_C"/>
</dbReference>
<keyword evidence="9" id="KW-1185">Reference proteome</keyword>
<feature type="region of interest" description="Disordered" evidence="6">
    <location>
        <begin position="735"/>
        <end position="758"/>
    </location>
</feature>
<feature type="binding site" evidence="5">
    <location>
        <begin position="194"/>
        <end position="201"/>
    </location>
    <ligand>
        <name>ATP</name>
        <dbReference type="ChEBI" id="CHEBI:30616"/>
    </ligand>
</feature>
<reference evidence="9" key="1">
    <citation type="submission" date="2023-07" db="EMBL/GenBank/DDBJ databases">
        <title>30 novel species of actinomycetes from the DSMZ collection.</title>
        <authorList>
            <person name="Nouioui I."/>
        </authorList>
    </citation>
    <scope>NUCLEOTIDE SEQUENCE [LARGE SCALE GENOMIC DNA]</scope>
    <source>
        <strain evidence="9">DSM 44938</strain>
    </source>
</reference>
<feature type="compositionally biased region" description="Low complexity" evidence="6">
    <location>
        <begin position="749"/>
        <end position="758"/>
    </location>
</feature>
<keyword evidence="4 5" id="KW-0067">ATP-binding</keyword>
<protein>
    <submittedName>
        <fullName evidence="8">AAA family ATPase</fullName>
    </submittedName>
</protein>
<evidence type="ECO:0000256" key="5">
    <source>
        <dbReference type="PROSITE-ProRule" id="PRU00560"/>
    </source>
</evidence>
<dbReference type="PROSITE" id="PS51198">
    <property type="entry name" value="UVRD_HELICASE_ATP_BIND"/>
    <property type="match status" value="1"/>
</dbReference>
<comment type="caution">
    <text evidence="8">The sequence shown here is derived from an EMBL/GenBank/DDBJ whole genome shotgun (WGS) entry which is preliminary data.</text>
</comment>
<dbReference type="PANTHER" id="PTHR11070:SF45">
    <property type="entry name" value="DNA 3'-5' HELICASE"/>
    <property type="match status" value="1"/>
</dbReference>
<proteinExistence type="predicted"/>
<evidence type="ECO:0000313" key="8">
    <source>
        <dbReference type="EMBL" id="MDT0341654.1"/>
    </source>
</evidence>
<name>A0ABU2MKL3_9ACTN</name>
<dbReference type="Pfam" id="PF13538">
    <property type="entry name" value="UvrD_C_2"/>
    <property type="match status" value="1"/>
</dbReference>
<organism evidence="8 9">
    <name type="scientific">Streptomyces litchfieldiae</name>
    <dbReference type="NCBI Taxonomy" id="3075543"/>
    <lineage>
        <taxon>Bacteria</taxon>
        <taxon>Bacillati</taxon>
        <taxon>Actinomycetota</taxon>
        <taxon>Actinomycetes</taxon>
        <taxon>Kitasatosporales</taxon>
        <taxon>Streptomycetaceae</taxon>
        <taxon>Streptomyces</taxon>
    </lineage>
</organism>
<dbReference type="RefSeq" id="WP_311702774.1">
    <property type="nucleotide sequence ID" value="NZ_JAVREL010000001.1"/>
</dbReference>
<gene>
    <name evidence="8" type="ORF">RM590_03220</name>
</gene>
<sequence>MSTGGARGEQEYISRLYGRLDELRTEARQRLDQVLATTGLGHQGLAERDVAAAELAARTARLDSVENGLCFGRLDLRGDERRYIGRIGILDHTGEFEPLLIDWRAPAARPFYVATAHSPDNVQLRRHIRTSGRTVTGVVDEEFGATAEPAGDTALLAAVNAARTGRMSDIVATIQREQDDIIRSPGTGVLVVQGAPGTGKTAVALHRAAYLLYTQRERLSRSVVLIVGPNPAFLRYIGEVLPSLGETGVLLATVGELYPGVRAMVTEPPATAELKGRAAMAEVVAAAVRDRQRVPEEGLEIEHEGALPRLDAAACRRARDLARETGLPHNQAAEVFHGLIVDALARRVADRFGTDVIDGSSLLTDADLETIRGELATAPEVASAVAALWPPLTPQRLLTDLFASPERLAAAAPAFTAAERALLLRPAHHSGWSPADVPLLDEAAELLGADERAARSAEAARQAEREEQLAFAQEALDIAYGSRATDFDDGDEAERLSAFDLVDAEELAERHAEADHRTPAERAAADRTWAFGHIVVDEAQELTAMAWRLLMRRCPARSMTIVGDIAQTGDPGGAASSWGRVLAPHVGDRWRQAELSVNYRLPAEIAAVAAGVLRRIDPARRAPRAVRATSVEPWRHAVPRGRLAAEAVELAARECARTPEGRVAVIAPEELLPALAGRSAGLPDRVDVLGVRRAKGLEFDVVIVVDPGGIESASPRGLNDLYVALTRATQRLGVVHASDGPPPPPLPDLRPLQRPGAE</sequence>
<evidence type="ECO:0000256" key="4">
    <source>
        <dbReference type="ARBA" id="ARBA00022840"/>
    </source>
</evidence>
<keyword evidence="3 5" id="KW-0347">Helicase</keyword>
<keyword evidence="1 5" id="KW-0547">Nucleotide-binding</keyword>
<dbReference type="Gene3D" id="3.40.50.300">
    <property type="entry name" value="P-loop containing nucleotide triphosphate hydrolases"/>
    <property type="match status" value="3"/>
</dbReference>
<dbReference type="InterPro" id="IPR014016">
    <property type="entry name" value="UvrD-like_ATP-bd"/>
</dbReference>